<keyword evidence="8" id="KW-0256">Endoplasmic reticulum</keyword>
<dbReference type="PANTHER" id="PTHR11533:SF174">
    <property type="entry name" value="PUROMYCIN-SENSITIVE AMINOPEPTIDASE-RELATED"/>
    <property type="match status" value="1"/>
</dbReference>
<keyword evidence="9" id="KW-0482">Metalloprotease</keyword>
<feature type="domain" description="CCHC-type" evidence="15">
    <location>
        <begin position="170"/>
        <end position="183"/>
    </location>
</feature>
<reference evidence="17" key="1">
    <citation type="journal article" date="2016" name="G3 (Bethesda)">
        <title>First Draft Assembly and Annotation of the Genome of a California Endemic Oak Quercus lobata Nee (Fagaceae).</title>
        <authorList>
            <person name="Sork V.L."/>
            <person name="Fitz-Gibbon S.T."/>
            <person name="Puiu D."/>
            <person name="Crepeau M."/>
            <person name="Gugger P.F."/>
            <person name="Sherman R."/>
            <person name="Stevens K."/>
            <person name="Langley C.H."/>
            <person name="Pellegrini M."/>
            <person name="Salzberg S.L."/>
        </authorList>
    </citation>
    <scope>NUCLEOTIDE SEQUENCE [LARGE SCALE GENOMIC DNA]</scope>
    <source>
        <strain evidence="17">cv. SW786</strain>
    </source>
</reference>
<dbReference type="PANTHER" id="PTHR11533">
    <property type="entry name" value="PROTEASE M1 ZINC METALLOPROTEASE"/>
    <property type="match status" value="1"/>
</dbReference>
<evidence type="ECO:0000256" key="6">
    <source>
        <dbReference type="ARBA" id="ARBA00022801"/>
    </source>
</evidence>
<dbReference type="SUPFAM" id="SSF63737">
    <property type="entry name" value="Leukotriene A4 hydrolase N-terminal domain"/>
    <property type="match status" value="1"/>
</dbReference>
<dbReference type="EnsemblPlants" id="QL02p000576:mrna">
    <property type="protein sequence ID" value="QL02p000576:mrna"/>
    <property type="gene ID" value="QL02p000576"/>
</dbReference>
<dbReference type="InterPro" id="IPR001878">
    <property type="entry name" value="Znf_CCHC"/>
</dbReference>
<evidence type="ECO:0000256" key="14">
    <source>
        <dbReference type="SAM" id="MobiDB-lite"/>
    </source>
</evidence>
<dbReference type="CDD" id="cd09601">
    <property type="entry name" value="M1_APN-Q_like"/>
    <property type="match status" value="1"/>
</dbReference>
<evidence type="ECO:0000256" key="8">
    <source>
        <dbReference type="ARBA" id="ARBA00022848"/>
    </source>
</evidence>
<keyword evidence="7 12" id="KW-0862">Zinc</keyword>
<dbReference type="GO" id="GO:0070006">
    <property type="term" value="F:metalloaminopeptidase activity"/>
    <property type="evidence" value="ECO:0007669"/>
    <property type="project" value="TreeGrafter"/>
</dbReference>
<evidence type="ECO:0000256" key="7">
    <source>
        <dbReference type="ARBA" id="ARBA00022833"/>
    </source>
</evidence>
<evidence type="ECO:0000256" key="1">
    <source>
        <dbReference type="ARBA" id="ARBA00004174"/>
    </source>
</evidence>
<dbReference type="InterPro" id="IPR024571">
    <property type="entry name" value="ERAP1-like_C_dom"/>
</dbReference>
<dbReference type="Proteomes" id="UP000594261">
    <property type="component" value="Chromosome 2"/>
</dbReference>
<dbReference type="GO" id="GO:0005615">
    <property type="term" value="C:extracellular space"/>
    <property type="evidence" value="ECO:0007669"/>
    <property type="project" value="TreeGrafter"/>
</dbReference>
<evidence type="ECO:0000256" key="2">
    <source>
        <dbReference type="ARBA" id="ARBA00010136"/>
    </source>
</evidence>
<dbReference type="Gene3D" id="1.10.390.10">
    <property type="entry name" value="Neutral Protease Domain 2"/>
    <property type="match status" value="1"/>
</dbReference>
<dbReference type="FunFam" id="1.10.390.10:FF:000001">
    <property type="entry name" value="Aminopeptidase"/>
    <property type="match status" value="1"/>
</dbReference>
<evidence type="ECO:0000256" key="5">
    <source>
        <dbReference type="ARBA" id="ARBA00022723"/>
    </source>
</evidence>
<feature type="region of interest" description="Disordered" evidence="14">
    <location>
        <begin position="1032"/>
        <end position="1166"/>
    </location>
</feature>
<dbReference type="GO" id="GO:0008270">
    <property type="term" value="F:zinc ion binding"/>
    <property type="evidence" value="ECO:0007669"/>
    <property type="project" value="UniProtKB-KW"/>
</dbReference>
<dbReference type="GO" id="GO:0005737">
    <property type="term" value="C:cytoplasm"/>
    <property type="evidence" value="ECO:0007669"/>
    <property type="project" value="TreeGrafter"/>
</dbReference>
<dbReference type="InterPro" id="IPR001930">
    <property type="entry name" value="Peptidase_M1"/>
</dbReference>
<evidence type="ECO:0000259" key="15">
    <source>
        <dbReference type="PROSITE" id="PS50158"/>
    </source>
</evidence>
<dbReference type="SUPFAM" id="SSF55486">
    <property type="entry name" value="Metalloproteases ('zincins'), catalytic domain"/>
    <property type="match status" value="1"/>
</dbReference>
<dbReference type="FunFam" id="2.60.40.1730:FF:000002">
    <property type="entry name" value="Aminopeptidase"/>
    <property type="match status" value="1"/>
</dbReference>
<keyword evidence="4" id="KW-0645">Protease</keyword>
<dbReference type="PROSITE" id="PS50158">
    <property type="entry name" value="ZF_CCHC"/>
    <property type="match status" value="1"/>
</dbReference>
<dbReference type="InParanoid" id="A0A7N2KR19"/>
<comment type="subcellular location">
    <subcellularLocation>
        <location evidence="1">Microsome membrane</location>
        <topology evidence="1">Peripheral membrane protein</topology>
    </subcellularLocation>
</comment>
<dbReference type="GO" id="GO:0043171">
    <property type="term" value="P:peptide catabolic process"/>
    <property type="evidence" value="ECO:0007669"/>
    <property type="project" value="TreeGrafter"/>
</dbReference>
<dbReference type="GO" id="GO:0042277">
    <property type="term" value="F:peptide binding"/>
    <property type="evidence" value="ECO:0007669"/>
    <property type="project" value="TreeGrafter"/>
</dbReference>
<dbReference type="InterPro" id="IPR034016">
    <property type="entry name" value="M1_APN-typ"/>
</dbReference>
<dbReference type="GO" id="GO:0003676">
    <property type="term" value="F:nucleic acid binding"/>
    <property type="evidence" value="ECO:0007669"/>
    <property type="project" value="InterPro"/>
</dbReference>
<dbReference type="InterPro" id="IPR045357">
    <property type="entry name" value="Aminopeptidase_N-like_N"/>
</dbReference>
<keyword evidence="17" id="KW-1185">Reference proteome</keyword>
<dbReference type="PRINTS" id="PR00756">
    <property type="entry name" value="ALADIPTASE"/>
</dbReference>
<dbReference type="InterPro" id="IPR026960">
    <property type="entry name" value="RVT-Znf"/>
</dbReference>
<evidence type="ECO:0000256" key="10">
    <source>
        <dbReference type="ARBA" id="ARBA00029840"/>
    </source>
</evidence>
<keyword evidence="3" id="KW-0031">Aminopeptidase</keyword>
<reference evidence="16" key="2">
    <citation type="submission" date="2021-01" db="UniProtKB">
        <authorList>
            <consortium name="EnsemblPlants"/>
        </authorList>
    </citation>
    <scope>IDENTIFICATION</scope>
</reference>
<evidence type="ECO:0000256" key="9">
    <source>
        <dbReference type="ARBA" id="ARBA00023049"/>
    </source>
</evidence>
<dbReference type="Gene3D" id="1.25.50.20">
    <property type="match status" value="1"/>
</dbReference>
<dbReference type="Pfam" id="PF13966">
    <property type="entry name" value="zf-RVT"/>
    <property type="match status" value="1"/>
</dbReference>
<evidence type="ECO:0000256" key="13">
    <source>
        <dbReference type="PROSITE-ProRule" id="PRU00047"/>
    </source>
</evidence>
<dbReference type="Pfam" id="PF14392">
    <property type="entry name" value="zf-CCHC_4"/>
    <property type="match status" value="1"/>
</dbReference>
<feature type="binding site" evidence="12">
    <location>
        <position position="1488"/>
    </location>
    <ligand>
        <name>Zn(2+)</name>
        <dbReference type="ChEBI" id="CHEBI:29105"/>
        <note>catalytic</note>
    </ligand>
</feature>
<dbReference type="Pfam" id="PF11838">
    <property type="entry name" value="ERAP1_C"/>
    <property type="match status" value="1"/>
</dbReference>
<accession>A0A7N2KR19</accession>
<sequence>MDVDFLERLRRCTLTKEEGEVIPLRSAKRDKVLEECSLSLIGRFHTTKPINIRDAKTVLRSVWKFGQDLRMTNIGDGLIQFKFSMDSQLQRVWGLPFDLFNEEAGTDIGNGIGTVVAIDSKSLASDQAHFLRIQVEVPLDKPLRRGASVLSPEGDTVWVVFQYEHLVGLCFQCGRLGHEVKACTTPLPEGCTQKPYGDWMRAGSRRQRDNQEQGFRHSLSPSTRDKQLAVITGVPKQGGSRPVLSTHQDLDILLYANYVEETQAPGNIGHTPICPKDALFNVPVQYDVMEMSTMQNHATCSNMGFLRNIFTWNNGWPGEAFVQECLDRACATTTWRDLFPQGRVYHIQASYSNHIPILINTQVGDRGIRRKRKPKRFKERWAAYPECEHVIQEVWSGAGLSGSPMFRLFDKIRRCRMALVGWSRTLGNSKQKLEEKTKELKGLTTLNNTTNNEVIKKVKADINSLLFQDELFWRQRSRAISLPAGDKNTKFFHQRACQRRRKNHIVGFLDNNGLWKTSEEATAREVENYFMDLFTSSNPRNIGPVLDVDRVVTPEMNSTLLQPYTEEEVRQALFHMHPSKSPGPNDAQWIQLAMETVRTASYSILINGEPQGYITPSRGLRQGDPLSPYLFLLCAEDECHRLLAILESYEEASGQAINRQKTSLFFSRNTRPEIRADIQHMLGARIMEDCEKYLGLPMVGGKSKANNGMGFRNIQAFNMAMLAKQAWRLLHNTHSLFYRVYKSRYFPECSFMDVVLGSNPSYVWRSLLAAREVLKEGAYWHVQDGRHIGVLTHHWLPHRPRFLGEERPDLRVCELIDSTTKQWDREKIFDLFNHRTRMEILAIPLLDRYRRDELVWKENKNQVFSVKSAYQVALQLKDCVHAEHSAARLDRATWKKIWALNMPPKVRTFVWRACSDILPTRDNLHQRRVRVDPKCELCCQQTKSAGHLLWECPLARNVWALCRGRIQKCSNSAQDVFGLFHQMVGRLSQQDLEKWAVISWGIWNARNKFYFEKIQLHPKKVLYRRVSSAIVMGQTQSSPPPDMEREQEYARRRREEEENARRRREEEEDARRKREEEEAKRQKEEDAKRKKEEEEAARRRREEEEDARRKREEEDARRRREEEEDARRKREEEDARRKREEDAKKKKEEEDAKRKKEEDAKAKFESHKKMMEQLKGQPRLPKFAVPKRYDIWLKPNLSTCKFAGSVAIELNIVADTSFIVLNVAELSIDTASLSFTHHPATTNSSNSNQVLKPLYVDVVEEDEILVLDFADTLPIGLGLLTITFKGTLNDKTKGFYTSTYEHNGEKKNMAVTQFEPADARRCFPCWDEPACKAMFKITLDVPSQLVALSNMPVIEEKVDGDLKTVSYQESPIMSTYLVAIVIGLFDYVEHLTSDGIKVRVYCQVGKVNQGNFALDVAVRTLELYKEYFAVPYFLPKLDMVAIPDFAFGAMENYGLVTFCETNLIYDNQHSAAANKQRVVIAVAHELAHQWFGNLVTMEWWTHLWLNKGFATWVSYLAANHLFPEWEVWTQFLNDYTEGLRLDGLAESHPIEVEINHAREIDEIFFDTMSDKKCASVIQMLQSYLGAECFQRSLASYIKKFACSNAKAEDLWAALEEGSGEPVNQLMNSWTKQKGYPIVSVKVKDRKLVFEQSQFLASGSIGDGQWIVPITLCRGSYDVHKNFLLQTKSETLDMKDLPSDGSKLASSWVKLNVNQTGFYRVKYDEDLAAKLRYAIENKYLSATDRFGILDDSFALCMACQQPLNSLLTLMGAYSGELEYTVLSNLINISYKVERIAADANPALLECVKQFFITLFLRSAMKLGWEPKKGESHLDAMLRGEVWTALAVFGYDPTLKEASRRFHAFLDDRNTPLLHPDIRKAAYVAVMRRVSSSNRFGFESLLRVYRETDLNQEKTRVLSSLTSSPDPSIILEALNFLLSSEVRTQDAVLGLAVSREGRETAWAWLKDNWEHISKTWSSGYLITHFVNSIVSPFASFEKANEIEEFFANRAEPKIARTLKQSIEQVHINANWVQSVQNE</sequence>
<comment type="cofactor">
    <cofactor evidence="12">
        <name>Zn(2+)</name>
        <dbReference type="ChEBI" id="CHEBI:29105"/>
    </cofactor>
    <text evidence="12">Binds 1 zinc ion per subunit.</text>
</comment>
<dbReference type="InterPro" id="IPR025836">
    <property type="entry name" value="Zn_knuckle_CX2CX4HX4C"/>
</dbReference>
<dbReference type="GO" id="GO:0006508">
    <property type="term" value="P:proteolysis"/>
    <property type="evidence" value="ECO:0007669"/>
    <property type="project" value="UniProtKB-KW"/>
</dbReference>
<dbReference type="InterPro" id="IPR050344">
    <property type="entry name" value="Peptidase_M1_aminopeptidases"/>
</dbReference>
<proteinExistence type="inferred from homology"/>
<dbReference type="Gramene" id="QL02p000576:mrna">
    <property type="protein sequence ID" value="QL02p000576:mrna"/>
    <property type="gene ID" value="QL02p000576"/>
</dbReference>
<feature type="active site" description="Proton acceptor" evidence="11">
    <location>
        <position position="1485"/>
    </location>
</feature>
<dbReference type="InterPro" id="IPR042097">
    <property type="entry name" value="Aminopeptidase_N-like_N_sf"/>
</dbReference>
<dbReference type="Gene3D" id="2.60.40.1910">
    <property type="match status" value="1"/>
</dbReference>
<dbReference type="GO" id="GO:0016020">
    <property type="term" value="C:membrane"/>
    <property type="evidence" value="ECO:0007669"/>
    <property type="project" value="TreeGrafter"/>
</dbReference>
<evidence type="ECO:0000256" key="12">
    <source>
        <dbReference type="PIRSR" id="PIRSR634016-3"/>
    </source>
</evidence>
<dbReference type="Gene3D" id="2.60.40.1730">
    <property type="entry name" value="tricorn interacting facor f3 domain"/>
    <property type="match status" value="1"/>
</dbReference>
<evidence type="ECO:0000313" key="17">
    <source>
        <dbReference type="Proteomes" id="UP000594261"/>
    </source>
</evidence>
<keyword evidence="8" id="KW-0492">Microsome</keyword>
<dbReference type="FunFam" id="1.25.50.20:FF:000002">
    <property type="entry name" value="Aminopeptidase"/>
    <property type="match status" value="1"/>
</dbReference>
<protein>
    <recommendedName>
        <fullName evidence="10">Alpha-aminoacylpeptide hydrolase</fullName>
    </recommendedName>
</protein>
<name>A0A7N2KR19_QUELO</name>
<comment type="similarity">
    <text evidence="2">Belongs to the peptidase M1 family.</text>
</comment>
<feature type="compositionally biased region" description="Basic and acidic residues" evidence="14">
    <location>
        <begin position="1042"/>
        <end position="1166"/>
    </location>
</feature>
<feature type="binding site" evidence="12">
    <location>
        <position position="1484"/>
    </location>
    <ligand>
        <name>Zn(2+)</name>
        <dbReference type="ChEBI" id="CHEBI:29105"/>
        <note>catalytic</note>
    </ligand>
</feature>
<evidence type="ECO:0000256" key="11">
    <source>
        <dbReference type="PIRSR" id="PIRSR634016-1"/>
    </source>
</evidence>
<dbReference type="Pfam" id="PF17900">
    <property type="entry name" value="Peptidase_M1_N"/>
    <property type="match status" value="1"/>
</dbReference>
<dbReference type="FunFam" id="2.60.40.1910:FF:000007">
    <property type="entry name" value="Aminopeptidase"/>
    <property type="match status" value="1"/>
</dbReference>
<keyword evidence="5 12" id="KW-0479">Metal-binding</keyword>
<evidence type="ECO:0000256" key="4">
    <source>
        <dbReference type="ARBA" id="ARBA00022670"/>
    </source>
</evidence>
<organism evidence="16 17">
    <name type="scientific">Quercus lobata</name>
    <name type="common">Valley oak</name>
    <dbReference type="NCBI Taxonomy" id="97700"/>
    <lineage>
        <taxon>Eukaryota</taxon>
        <taxon>Viridiplantae</taxon>
        <taxon>Streptophyta</taxon>
        <taxon>Embryophyta</taxon>
        <taxon>Tracheophyta</taxon>
        <taxon>Spermatophyta</taxon>
        <taxon>Magnoliopsida</taxon>
        <taxon>eudicotyledons</taxon>
        <taxon>Gunneridae</taxon>
        <taxon>Pentapetalae</taxon>
        <taxon>rosids</taxon>
        <taxon>fabids</taxon>
        <taxon>Fagales</taxon>
        <taxon>Fagaceae</taxon>
        <taxon>Quercus</taxon>
    </lineage>
</organism>
<dbReference type="InterPro" id="IPR014782">
    <property type="entry name" value="Peptidase_M1_dom"/>
</dbReference>
<evidence type="ECO:0000256" key="3">
    <source>
        <dbReference type="ARBA" id="ARBA00022438"/>
    </source>
</evidence>
<evidence type="ECO:0000313" key="16">
    <source>
        <dbReference type="EnsemblPlants" id="QL02p000576:mrna"/>
    </source>
</evidence>
<dbReference type="Pfam" id="PF01433">
    <property type="entry name" value="Peptidase_M1"/>
    <property type="match status" value="1"/>
</dbReference>
<keyword evidence="6" id="KW-0378">Hydrolase</keyword>
<keyword evidence="13" id="KW-0863">Zinc-finger</keyword>
<dbReference type="InterPro" id="IPR027268">
    <property type="entry name" value="Peptidase_M4/M1_CTD_sf"/>
</dbReference>